<protein>
    <submittedName>
        <fullName evidence="1">Uncharacterized protein</fullName>
    </submittedName>
</protein>
<dbReference type="Proteomes" id="UP001189303">
    <property type="component" value="Unassembled WGS sequence"/>
</dbReference>
<evidence type="ECO:0000313" key="1">
    <source>
        <dbReference type="EMBL" id="CAJ0733426.1"/>
    </source>
</evidence>
<sequence length="104" mass="11817">MEWLEPWSSTQDLGDALCDSFVRELQSEVARGHAMFGLPIRLVARGEGDDALFEITDGSSRVAVVHLTWSKVEEVPPWPESTLYSSIQEWAQKCMLPEHEEWKG</sequence>
<proteinExistence type="predicted"/>
<evidence type="ECO:0000313" key="2">
    <source>
        <dbReference type="Proteomes" id="UP001189303"/>
    </source>
</evidence>
<accession>A0ABN9I8M3</accession>
<comment type="caution">
    <text evidence="1">The sequence shown here is derived from an EMBL/GenBank/DDBJ whole genome shotgun (WGS) entry which is preliminary data.</text>
</comment>
<keyword evidence="2" id="KW-1185">Reference proteome</keyword>
<organism evidence="1 2">
    <name type="scientific">Ralstonia pickettii</name>
    <name type="common">Burkholderia pickettii</name>
    <dbReference type="NCBI Taxonomy" id="329"/>
    <lineage>
        <taxon>Bacteria</taxon>
        <taxon>Pseudomonadati</taxon>
        <taxon>Pseudomonadota</taxon>
        <taxon>Betaproteobacteria</taxon>
        <taxon>Burkholderiales</taxon>
        <taxon>Burkholderiaceae</taxon>
        <taxon>Ralstonia</taxon>
    </lineage>
</organism>
<name>A0ABN9I8M3_RALPI</name>
<reference evidence="1 2" key="1">
    <citation type="submission" date="2023-07" db="EMBL/GenBank/DDBJ databases">
        <authorList>
            <person name="Peeters C."/>
        </authorList>
    </citation>
    <scope>NUCLEOTIDE SEQUENCE [LARGE SCALE GENOMIC DNA]</scope>
    <source>
        <strain evidence="1 2">R-38712</strain>
    </source>
</reference>
<dbReference type="EMBL" id="CATWFT010000036">
    <property type="protein sequence ID" value="CAJ0733426.1"/>
    <property type="molecule type" value="Genomic_DNA"/>
</dbReference>
<gene>
    <name evidence="1" type="ORF">R38712_05249</name>
</gene>